<organism evidence="1 2">
    <name type="scientific">Hymenobacter frigidus</name>
    <dbReference type="NCBI Taxonomy" id="1524095"/>
    <lineage>
        <taxon>Bacteria</taxon>
        <taxon>Pseudomonadati</taxon>
        <taxon>Bacteroidota</taxon>
        <taxon>Cytophagia</taxon>
        <taxon>Cytophagales</taxon>
        <taxon>Hymenobacteraceae</taxon>
        <taxon>Hymenobacter</taxon>
    </lineage>
</organism>
<dbReference type="PANTHER" id="PTHR37691:SF1">
    <property type="entry name" value="BLR3518 PROTEIN"/>
    <property type="match status" value="1"/>
</dbReference>
<dbReference type="InterPro" id="IPR027396">
    <property type="entry name" value="DsrEFH-like"/>
</dbReference>
<name>A0ABQ1ZTV4_9BACT</name>
<evidence type="ECO:0000313" key="2">
    <source>
        <dbReference type="Proteomes" id="UP000637774"/>
    </source>
</evidence>
<comment type="caution">
    <text evidence="1">The sequence shown here is derived from an EMBL/GenBank/DDBJ whole genome shotgun (WGS) entry which is preliminary data.</text>
</comment>
<dbReference type="Pfam" id="PF02635">
    <property type="entry name" value="DsrE"/>
    <property type="match status" value="1"/>
</dbReference>
<dbReference type="Gene3D" id="3.40.1260.10">
    <property type="entry name" value="DsrEFH-like"/>
    <property type="match status" value="1"/>
</dbReference>
<dbReference type="SUPFAM" id="SSF75169">
    <property type="entry name" value="DsrEFH-like"/>
    <property type="match status" value="1"/>
</dbReference>
<proteinExistence type="predicted"/>
<dbReference type="PANTHER" id="PTHR37691">
    <property type="entry name" value="BLR3518 PROTEIN"/>
    <property type="match status" value="1"/>
</dbReference>
<gene>
    <name evidence="1" type="ORF">GCM10011495_02640</name>
</gene>
<accession>A0ABQ1ZTV4</accession>
<reference evidence="2" key="1">
    <citation type="journal article" date="2019" name="Int. J. Syst. Evol. Microbiol.">
        <title>The Global Catalogue of Microorganisms (GCM) 10K type strain sequencing project: providing services to taxonomists for standard genome sequencing and annotation.</title>
        <authorList>
            <consortium name="The Broad Institute Genomics Platform"/>
            <consortium name="The Broad Institute Genome Sequencing Center for Infectious Disease"/>
            <person name="Wu L."/>
            <person name="Ma J."/>
        </authorList>
    </citation>
    <scope>NUCLEOTIDE SEQUENCE [LARGE SCALE GENOMIC DNA]</scope>
    <source>
        <strain evidence="2">CGMCC 1.14966</strain>
    </source>
</reference>
<evidence type="ECO:0000313" key="1">
    <source>
        <dbReference type="EMBL" id="GGH79229.1"/>
    </source>
</evidence>
<dbReference type="Proteomes" id="UP000637774">
    <property type="component" value="Unassembled WGS sequence"/>
</dbReference>
<protein>
    <recommendedName>
        <fullName evidence="3">DsrE family protein</fullName>
    </recommendedName>
</protein>
<sequence>MIVDGAVVQAQTAPARPAAAKTTPAPSTPEFTGAVADQAAYKVVYQLDSDDPKLIRMTLRNMKNALEDPRLKGKLQMELVAYGGGTDVFRKAQPYEPELLALKEKGVILAQCLNTMKERSISKEELFPFIFYVPTGNGELIIRQTQGWAIVHP</sequence>
<dbReference type="InterPro" id="IPR003787">
    <property type="entry name" value="Sulphur_relay_DsrE/F-like"/>
</dbReference>
<keyword evidence="2" id="KW-1185">Reference proteome</keyword>
<dbReference type="EMBL" id="BMGY01000002">
    <property type="protein sequence ID" value="GGH79229.1"/>
    <property type="molecule type" value="Genomic_DNA"/>
</dbReference>
<evidence type="ECO:0008006" key="3">
    <source>
        <dbReference type="Google" id="ProtNLM"/>
    </source>
</evidence>